<dbReference type="PRINTS" id="PR00032">
    <property type="entry name" value="HTHARAC"/>
</dbReference>
<dbReference type="GO" id="GO:0005829">
    <property type="term" value="C:cytosol"/>
    <property type="evidence" value="ECO:0007669"/>
    <property type="project" value="TreeGrafter"/>
</dbReference>
<evidence type="ECO:0000256" key="2">
    <source>
        <dbReference type="ARBA" id="ARBA00023125"/>
    </source>
</evidence>
<dbReference type="InterPro" id="IPR032687">
    <property type="entry name" value="AraC-type_N"/>
</dbReference>
<dbReference type="GO" id="GO:0003700">
    <property type="term" value="F:DNA-binding transcription factor activity"/>
    <property type="evidence" value="ECO:0007669"/>
    <property type="project" value="InterPro"/>
</dbReference>
<evidence type="ECO:0000256" key="3">
    <source>
        <dbReference type="ARBA" id="ARBA00023163"/>
    </source>
</evidence>
<evidence type="ECO:0000313" key="6">
    <source>
        <dbReference type="Proteomes" id="UP000599391"/>
    </source>
</evidence>
<dbReference type="Proteomes" id="UP000599391">
    <property type="component" value="Unassembled WGS sequence"/>
</dbReference>
<protein>
    <submittedName>
        <fullName evidence="5">AraC family transcriptional regulator</fullName>
    </submittedName>
</protein>
<dbReference type="InterPro" id="IPR009057">
    <property type="entry name" value="Homeodomain-like_sf"/>
</dbReference>
<dbReference type="SMART" id="SM00342">
    <property type="entry name" value="HTH_ARAC"/>
    <property type="match status" value="1"/>
</dbReference>
<dbReference type="PANTHER" id="PTHR47894:SF1">
    <property type="entry name" value="HTH-TYPE TRANSCRIPTIONAL REGULATOR VQSM"/>
    <property type="match status" value="1"/>
</dbReference>
<organism evidence="5 6">
    <name type="scientific">Atlanticothrix silvestris CENA357</name>
    <dbReference type="NCBI Taxonomy" id="1725252"/>
    <lineage>
        <taxon>Bacteria</taxon>
        <taxon>Bacillati</taxon>
        <taxon>Cyanobacteriota</taxon>
        <taxon>Cyanophyceae</taxon>
        <taxon>Nostocales</taxon>
        <taxon>Nodulariaceae</taxon>
        <taxon>Atlanticothrix</taxon>
        <taxon>Atlanticothrix silvestris</taxon>
    </lineage>
</organism>
<accession>A0A8J7HFA9</accession>
<keyword evidence="2" id="KW-0238">DNA-binding</keyword>
<dbReference type="AlphaFoldDB" id="A0A8J7HFA9"/>
<dbReference type="InterPro" id="IPR020449">
    <property type="entry name" value="Tscrpt_reg_AraC-type_HTH"/>
</dbReference>
<dbReference type="Pfam" id="PF12833">
    <property type="entry name" value="HTH_18"/>
    <property type="match status" value="1"/>
</dbReference>
<keyword evidence="6" id="KW-1185">Reference proteome</keyword>
<evidence type="ECO:0000259" key="4">
    <source>
        <dbReference type="PROSITE" id="PS01124"/>
    </source>
</evidence>
<evidence type="ECO:0000256" key="1">
    <source>
        <dbReference type="ARBA" id="ARBA00023015"/>
    </source>
</evidence>
<dbReference type="Gene3D" id="1.10.10.60">
    <property type="entry name" value="Homeodomain-like"/>
    <property type="match status" value="1"/>
</dbReference>
<dbReference type="PROSITE" id="PS01124">
    <property type="entry name" value="HTH_ARAC_FAMILY_2"/>
    <property type="match status" value="1"/>
</dbReference>
<comment type="caution">
    <text evidence="5">The sequence shown here is derived from an EMBL/GenBank/DDBJ whole genome shotgun (WGS) entry which is preliminary data.</text>
</comment>
<dbReference type="EMBL" id="JAECZB010000002">
    <property type="protein sequence ID" value="MBH8551208.1"/>
    <property type="molecule type" value="Genomic_DNA"/>
</dbReference>
<name>A0A8J7HFA9_9CYAN</name>
<evidence type="ECO:0000313" key="5">
    <source>
        <dbReference type="EMBL" id="MBH8551208.1"/>
    </source>
</evidence>
<proteinExistence type="predicted"/>
<sequence>MKEATFSVSIVRDIVQYAATYGVDAKSLCKAAGIEPALMEMPDQQITGAPLRDLWREAVKLTGDENFGLHLGEAFNVAAIGIVGYVLLNCNTFNQVLEKLSRYTHLFSQGVYINFSVFEGQVLCDCEIVDHLKNYLLEEPRHPIESTFAALITATKMLTGQQLYPHAIWFQHSQPNNISEHERIFRTGIRFKASTNRMILDVDCLNWPVLSANPSLLSLFEQHATAMLNELSQEDTHSKLVVQAISHHLKGEVPSLKTIAHSLAISVRNLQRELQTEGTSYQQLLDATRKELALRHLKTTDTPIHDVAFLLGFSEPSAFHRAFKRWTGKTPRAYQALQ</sequence>
<dbReference type="PANTHER" id="PTHR47894">
    <property type="entry name" value="HTH-TYPE TRANSCRIPTIONAL REGULATOR GADX"/>
    <property type="match status" value="1"/>
</dbReference>
<gene>
    <name evidence="5" type="ORF">I8751_02185</name>
</gene>
<dbReference type="GO" id="GO:0000976">
    <property type="term" value="F:transcription cis-regulatory region binding"/>
    <property type="evidence" value="ECO:0007669"/>
    <property type="project" value="TreeGrafter"/>
</dbReference>
<dbReference type="SUPFAM" id="SSF46689">
    <property type="entry name" value="Homeodomain-like"/>
    <property type="match status" value="1"/>
</dbReference>
<dbReference type="Pfam" id="PF12625">
    <property type="entry name" value="Arabinose_bd"/>
    <property type="match status" value="1"/>
</dbReference>
<dbReference type="InterPro" id="IPR018060">
    <property type="entry name" value="HTH_AraC"/>
</dbReference>
<keyword evidence="3" id="KW-0804">Transcription</keyword>
<reference evidence="5 6" key="1">
    <citation type="journal article" date="2021" name="Int. J. Syst. Evol. Microbiol.">
        <title>Amazonocrinis nigriterrae gen. nov., sp. nov., Atlanticothrix silvestris gen. nov., sp. nov. and Dendronalium phyllosphericum gen. nov., sp. nov., nostocacean cyanobacteria from Brazilian environments.</title>
        <authorList>
            <person name="Alvarenga D.O."/>
            <person name="Andreote A.P.D."/>
            <person name="Branco L.H.Z."/>
            <person name="Delbaje E."/>
            <person name="Cruz R.B."/>
            <person name="Varani A.M."/>
            <person name="Fiore M.F."/>
        </authorList>
    </citation>
    <scope>NUCLEOTIDE SEQUENCE [LARGE SCALE GENOMIC DNA]</scope>
    <source>
        <strain evidence="5 6">CENA357</strain>
    </source>
</reference>
<keyword evidence="1" id="KW-0805">Transcription regulation</keyword>
<feature type="domain" description="HTH araC/xylS-type" evidence="4">
    <location>
        <begin position="239"/>
        <end position="337"/>
    </location>
</feature>